<dbReference type="eggNOG" id="COG1309">
    <property type="taxonomic scope" value="Bacteria"/>
</dbReference>
<reference evidence="4" key="2">
    <citation type="submission" date="2016-08" db="EMBL/GenBank/DDBJ databases">
        <authorList>
            <person name="Seilhamer J.J."/>
        </authorList>
    </citation>
    <scope>NUCLEOTIDE SEQUENCE [LARGE SCALE GENOMIC DNA]</scope>
    <source>
        <strain evidence="4">SA1</strain>
        <plasmid evidence="4">pSA3</plasmid>
    </source>
</reference>
<dbReference type="InterPro" id="IPR009057">
    <property type="entry name" value="Homeodomain-like_sf"/>
</dbReference>
<dbReference type="OrthoDB" id="2356263at2"/>
<protein>
    <submittedName>
        <fullName evidence="5">Transcriptional regulator, TetR family</fullName>
    </submittedName>
</protein>
<evidence type="ECO:0000256" key="2">
    <source>
        <dbReference type="PROSITE-ProRule" id="PRU00335"/>
    </source>
</evidence>
<dbReference type="PATRIC" id="fig|158500.4.peg.5834"/>
<dbReference type="SUPFAM" id="SSF46689">
    <property type="entry name" value="Homeodomain-like"/>
    <property type="match status" value="1"/>
</dbReference>
<keyword evidence="4" id="KW-0614">Plasmid</keyword>
<evidence type="ECO:0000313" key="7">
    <source>
        <dbReference type="Proteomes" id="UP000094626"/>
    </source>
</evidence>
<dbReference type="EMBL" id="JFYZ01000100">
    <property type="protein sequence ID" value="EZP66274.1"/>
    <property type="molecule type" value="Genomic_DNA"/>
</dbReference>
<dbReference type="RefSeq" id="WP_069710254.1">
    <property type="nucleotide sequence ID" value="NZ_CP017078.1"/>
</dbReference>
<dbReference type="InterPro" id="IPR001647">
    <property type="entry name" value="HTH_TetR"/>
</dbReference>
<evidence type="ECO:0000313" key="5">
    <source>
        <dbReference type="EMBL" id="EZP66274.1"/>
    </source>
</evidence>
<keyword evidence="7" id="KW-1185">Reference proteome</keyword>
<evidence type="ECO:0000313" key="6">
    <source>
        <dbReference type="Proteomes" id="UP000024329"/>
    </source>
</evidence>
<accession>A0A031IXG8</accession>
<dbReference type="Gene3D" id="1.10.357.10">
    <property type="entry name" value="Tetracycline Repressor, domain 2"/>
    <property type="match status" value="1"/>
</dbReference>
<dbReference type="Pfam" id="PF00440">
    <property type="entry name" value="TetR_N"/>
    <property type="match status" value="1"/>
</dbReference>
<dbReference type="Proteomes" id="UP000094626">
    <property type="component" value="Plasmid pSA3"/>
</dbReference>
<dbReference type="PROSITE" id="PS50977">
    <property type="entry name" value="HTH_TETR_2"/>
    <property type="match status" value="1"/>
</dbReference>
<proteinExistence type="predicted"/>
<dbReference type="Pfam" id="PF17920">
    <property type="entry name" value="TetR_C_16"/>
    <property type="match status" value="1"/>
</dbReference>
<reference evidence="7" key="3">
    <citation type="journal article" date="2017" name="J. Biotechnol.">
        <title>Complete genome sequence of Novosphingobium resinovorum SA1, a versatile xenobiotic-degrading bacterium capable of utilizing sulfanilic acid.</title>
        <authorList>
            <person name="Hegedus B."/>
            <person name="Kos P.B."/>
            <person name="Balint B."/>
            <person name="Maroti G."/>
            <person name="Gan H.M."/>
            <person name="Perei K."/>
            <person name="Rakhely G."/>
        </authorList>
    </citation>
    <scope>NUCLEOTIDE SEQUENCE [LARGE SCALE GENOMIC DNA]</scope>
    <source>
        <strain evidence="7">SA1</strain>
    </source>
</reference>
<dbReference type="InterPro" id="IPR050109">
    <property type="entry name" value="HTH-type_TetR-like_transc_reg"/>
</dbReference>
<evidence type="ECO:0000259" key="3">
    <source>
        <dbReference type="PROSITE" id="PS50977"/>
    </source>
</evidence>
<keyword evidence="1 2" id="KW-0238">DNA-binding</keyword>
<dbReference type="PANTHER" id="PTHR30328:SF54">
    <property type="entry name" value="HTH-TYPE TRANSCRIPTIONAL REPRESSOR SCO4008"/>
    <property type="match status" value="1"/>
</dbReference>
<reference evidence="5 6" key="1">
    <citation type="submission" date="2014-03" db="EMBL/GenBank/DDBJ databases">
        <title>Whole genome sequence of Novosphingobium resinovorum KF1.</title>
        <authorList>
            <person name="Gan H.M."/>
            <person name="Gan H.Y."/>
            <person name="Chew T.H."/>
            <person name="Savka M.A."/>
        </authorList>
    </citation>
    <scope>NUCLEOTIDE SEQUENCE [LARGE SCALE GENOMIC DNA]</scope>
    <source>
        <strain evidence="5 6">KF1</strain>
    </source>
</reference>
<dbReference type="KEGG" id="nre:BES08_29620"/>
<dbReference type="GO" id="GO:0003677">
    <property type="term" value="F:DNA binding"/>
    <property type="evidence" value="ECO:0007669"/>
    <property type="project" value="UniProtKB-UniRule"/>
</dbReference>
<dbReference type="SUPFAM" id="SSF48498">
    <property type="entry name" value="Tetracyclin repressor-like, C-terminal domain"/>
    <property type="match status" value="1"/>
</dbReference>
<dbReference type="InterPro" id="IPR041678">
    <property type="entry name" value="TetR_C_16"/>
</dbReference>
<sequence>MNHDDPPAPTLRSMNTDRTKRAILKAAQHTFSRCGYAEAGLRDIAAKAKVNQALIARYYGSKLKLFEAALEASLDVTHFTRTDRATFGATIADAFCGAGKDAASSVPMLVFAASDSAARRSALAILQRKAIEPLELWFGGPEASERAAQLLMVVTGFFTYKVMLPLEPLRGTPTPATRAWLARTLQAIVDA</sequence>
<feature type="domain" description="HTH tetR-type" evidence="3">
    <location>
        <begin position="17"/>
        <end position="77"/>
    </location>
</feature>
<dbReference type="AlphaFoldDB" id="A0A031IXG8"/>
<dbReference type="EMBL" id="CP017078">
    <property type="protein sequence ID" value="AOR81055.1"/>
    <property type="molecule type" value="Genomic_DNA"/>
</dbReference>
<dbReference type="Proteomes" id="UP000024329">
    <property type="component" value="Unassembled WGS sequence"/>
</dbReference>
<geneLocation type="plasmid" evidence="4 7">
    <name>pSA3</name>
</geneLocation>
<dbReference type="InterPro" id="IPR036271">
    <property type="entry name" value="Tet_transcr_reg_TetR-rel_C_sf"/>
</dbReference>
<name>A0A031IXG8_9SPHN</name>
<evidence type="ECO:0000256" key="1">
    <source>
        <dbReference type="ARBA" id="ARBA00023125"/>
    </source>
</evidence>
<dbReference type="PANTHER" id="PTHR30328">
    <property type="entry name" value="TRANSCRIPTIONAL REPRESSOR"/>
    <property type="match status" value="1"/>
</dbReference>
<gene>
    <name evidence="4" type="ORF">BES08_29620</name>
    <name evidence="5" type="ORF">BV97_05761</name>
</gene>
<organism evidence="5 6">
    <name type="scientific">Novosphingobium resinovorum</name>
    <dbReference type="NCBI Taxonomy" id="158500"/>
    <lineage>
        <taxon>Bacteria</taxon>
        <taxon>Pseudomonadati</taxon>
        <taxon>Pseudomonadota</taxon>
        <taxon>Alphaproteobacteria</taxon>
        <taxon>Sphingomonadales</taxon>
        <taxon>Sphingomonadaceae</taxon>
        <taxon>Novosphingobium</taxon>
    </lineage>
</organism>
<evidence type="ECO:0000313" key="4">
    <source>
        <dbReference type="EMBL" id="AOR81055.1"/>
    </source>
</evidence>
<feature type="DNA-binding region" description="H-T-H motif" evidence="2">
    <location>
        <begin position="40"/>
        <end position="59"/>
    </location>
</feature>